<gene>
    <name evidence="8" type="ORF">SEMRO_1425_G271520.1</name>
</gene>
<feature type="transmembrane region" description="Helical" evidence="6">
    <location>
        <begin position="284"/>
        <end position="304"/>
    </location>
</feature>
<dbReference type="GO" id="GO:0016020">
    <property type="term" value="C:membrane"/>
    <property type="evidence" value="ECO:0007669"/>
    <property type="project" value="UniProtKB-SubCell"/>
</dbReference>
<evidence type="ECO:0000256" key="1">
    <source>
        <dbReference type="ARBA" id="ARBA00004141"/>
    </source>
</evidence>
<feature type="transmembrane region" description="Helical" evidence="6">
    <location>
        <begin position="324"/>
        <end position="343"/>
    </location>
</feature>
<dbReference type="InterPro" id="IPR009637">
    <property type="entry name" value="GPR107/GPR108-like"/>
</dbReference>
<dbReference type="PANTHER" id="PTHR21229:SF1">
    <property type="entry name" value="GH17801P"/>
    <property type="match status" value="1"/>
</dbReference>
<protein>
    <submittedName>
        <fullName evidence="8">Transmembrane protein</fullName>
    </submittedName>
</protein>
<dbReference type="InterPro" id="IPR053937">
    <property type="entry name" value="GOST_TM"/>
</dbReference>
<dbReference type="GO" id="GO:0005794">
    <property type="term" value="C:Golgi apparatus"/>
    <property type="evidence" value="ECO:0007669"/>
    <property type="project" value="TreeGrafter"/>
</dbReference>
<dbReference type="Pfam" id="PF06814">
    <property type="entry name" value="GOST_TM"/>
    <property type="match status" value="1"/>
</dbReference>
<comment type="caution">
    <text evidence="8">The sequence shown here is derived from an EMBL/GenBank/DDBJ whole genome shotgun (WGS) entry which is preliminary data.</text>
</comment>
<dbReference type="PANTHER" id="PTHR21229">
    <property type="entry name" value="LUNG SEVEN TRANSMEMBRANE RECEPTOR"/>
    <property type="match status" value="1"/>
</dbReference>
<comment type="subcellular location">
    <subcellularLocation>
        <location evidence="1">Membrane</location>
        <topology evidence="1">Multi-pass membrane protein</topology>
    </subcellularLocation>
</comment>
<dbReference type="Proteomes" id="UP001153069">
    <property type="component" value="Unassembled WGS sequence"/>
</dbReference>
<feature type="transmembrane region" description="Helical" evidence="6">
    <location>
        <begin position="242"/>
        <end position="264"/>
    </location>
</feature>
<organism evidence="8 9">
    <name type="scientific">Seminavis robusta</name>
    <dbReference type="NCBI Taxonomy" id="568900"/>
    <lineage>
        <taxon>Eukaryota</taxon>
        <taxon>Sar</taxon>
        <taxon>Stramenopiles</taxon>
        <taxon>Ochrophyta</taxon>
        <taxon>Bacillariophyta</taxon>
        <taxon>Bacillariophyceae</taxon>
        <taxon>Bacillariophycidae</taxon>
        <taxon>Naviculales</taxon>
        <taxon>Naviculaceae</taxon>
        <taxon>Seminavis</taxon>
    </lineage>
</organism>
<evidence type="ECO:0000256" key="4">
    <source>
        <dbReference type="ARBA" id="ARBA00022989"/>
    </source>
</evidence>
<keyword evidence="2 6" id="KW-0812">Transmembrane</keyword>
<accession>A0A9N8ERS2</accession>
<feature type="transmembrane region" description="Helical" evidence="6">
    <location>
        <begin position="170"/>
        <end position="192"/>
    </location>
</feature>
<reference evidence="8" key="1">
    <citation type="submission" date="2020-06" db="EMBL/GenBank/DDBJ databases">
        <authorList>
            <consortium name="Plant Systems Biology data submission"/>
        </authorList>
    </citation>
    <scope>NUCLEOTIDE SEQUENCE</scope>
    <source>
        <strain evidence="8">D6</strain>
    </source>
</reference>
<keyword evidence="5 6" id="KW-0472">Membrane</keyword>
<keyword evidence="4 6" id="KW-1133">Transmembrane helix</keyword>
<evidence type="ECO:0000259" key="7">
    <source>
        <dbReference type="Pfam" id="PF06814"/>
    </source>
</evidence>
<feature type="transmembrane region" description="Helical" evidence="6">
    <location>
        <begin position="363"/>
        <end position="383"/>
    </location>
</feature>
<evidence type="ECO:0000256" key="5">
    <source>
        <dbReference type="ARBA" id="ARBA00023136"/>
    </source>
</evidence>
<keyword evidence="9" id="KW-1185">Reference proteome</keyword>
<feature type="domain" description="GOST seven transmembrane" evidence="7">
    <location>
        <begin position="135"/>
        <end position="385"/>
    </location>
</feature>
<dbReference type="EMBL" id="CAICTM010001423">
    <property type="protein sequence ID" value="CAB9523505.1"/>
    <property type="molecule type" value="Genomic_DNA"/>
</dbReference>
<feature type="transmembrane region" description="Helical" evidence="6">
    <location>
        <begin position="136"/>
        <end position="158"/>
    </location>
</feature>
<evidence type="ECO:0000256" key="3">
    <source>
        <dbReference type="ARBA" id="ARBA00022729"/>
    </source>
</evidence>
<evidence type="ECO:0000256" key="6">
    <source>
        <dbReference type="SAM" id="Phobius"/>
    </source>
</evidence>
<dbReference type="AlphaFoldDB" id="A0A9N8ERS2"/>
<dbReference type="OrthoDB" id="19932at2759"/>
<name>A0A9N8ERS2_9STRA</name>
<evidence type="ECO:0000313" key="8">
    <source>
        <dbReference type="EMBL" id="CAB9523505.1"/>
    </source>
</evidence>
<keyword evidence="3" id="KW-0732">Signal</keyword>
<feature type="transmembrane region" description="Helical" evidence="6">
    <location>
        <begin position="204"/>
        <end position="230"/>
    </location>
</feature>
<sequence length="441" mass="49583">MLDIAVMHLPGSCANTRSGCDWTDFGIGSKSADGDVRWCCSQDAVELGLCDGGDKYGRLIVNNTQFTGSHRFVEIPPTGQISDEIRYGKIEEPNDSGRYVVIFANCNDEGREVLVTGATVWKSKHGYLPGELYEFMYFYIIVTLIYFGLMAAFALSMNAYAASRIPLEKWILGTIIMGLLETFFRTGSFFVWNEDGTNLMIAVYIGVFMGVLKCGISRCLIVMVSLGWGVVRDTLGPTLPKIVALGIFYVGTSSVTEFMTVIAVEDVQTLSLEEEDELFDVVEILSFVVFVVDVIFVLWILDALNSTMEYLESMNQTRKLMRYLRFRCIFLFAILFSVVWVVFDLVDSYDEDGILEEQHEWIVLAAKELNYLFLLIGIAVLWWPNPTAREYAYVMELPSLAEGDGENELELTGVVPSALDEYDDHGMNGNGLHSDFDKEFK</sequence>
<evidence type="ECO:0000313" key="9">
    <source>
        <dbReference type="Proteomes" id="UP001153069"/>
    </source>
</evidence>
<proteinExistence type="predicted"/>
<evidence type="ECO:0000256" key="2">
    <source>
        <dbReference type="ARBA" id="ARBA00022692"/>
    </source>
</evidence>